<keyword evidence="2" id="KW-1185">Reference proteome</keyword>
<name>A0A9J5XEM5_SOLCO</name>
<sequence length="89" mass="10352">MLKEDALKLENLNVPTQGIHVTIKEELCNLSDSIDREWLIGGDFNEVLKASEELRGQPRKCHQKLPKRSNRLEQNYLSKHLLKEEKNPC</sequence>
<protein>
    <submittedName>
        <fullName evidence="1">Uncharacterized protein</fullName>
    </submittedName>
</protein>
<proteinExistence type="predicted"/>
<organism evidence="1 2">
    <name type="scientific">Solanum commersonii</name>
    <name type="common">Commerson's wild potato</name>
    <name type="synonym">Commerson's nightshade</name>
    <dbReference type="NCBI Taxonomy" id="4109"/>
    <lineage>
        <taxon>Eukaryota</taxon>
        <taxon>Viridiplantae</taxon>
        <taxon>Streptophyta</taxon>
        <taxon>Embryophyta</taxon>
        <taxon>Tracheophyta</taxon>
        <taxon>Spermatophyta</taxon>
        <taxon>Magnoliopsida</taxon>
        <taxon>eudicotyledons</taxon>
        <taxon>Gunneridae</taxon>
        <taxon>Pentapetalae</taxon>
        <taxon>asterids</taxon>
        <taxon>lamiids</taxon>
        <taxon>Solanales</taxon>
        <taxon>Solanaceae</taxon>
        <taxon>Solanoideae</taxon>
        <taxon>Solaneae</taxon>
        <taxon>Solanum</taxon>
    </lineage>
</organism>
<reference evidence="1 2" key="1">
    <citation type="submission" date="2020-09" db="EMBL/GenBank/DDBJ databases">
        <title>De no assembly of potato wild relative species, Solanum commersonii.</title>
        <authorList>
            <person name="Cho K."/>
        </authorList>
    </citation>
    <scope>NUCLEOTIDE SEQUENCE [LARGE SCALE GENOMIC DNA]</scope>
    <source>
        <strain evidence="1">LZ3.2</strain>
        <tissue evidence="1">Leaf</tissue>
    </source>
</reference>
<comment type="caution">
    <text evidence="1">The sequence shown here is derived from an EMBL/GenBank/DDBJ whole genome shotgun (WGS) entry which is preliminary data.</text>
</comment>
<dbReference type="Proteomes" id="UP000824120">
    <property type="component" value="Chromosome 9"/>
</dbReference>
<evidence type="ECO:0000313" key="1">
    <source>
        <dbReference type="EMBL" id="KAG5585654.1"/>
    </source>
</evidence>
<dbReference type="AlphaFoldDB" id="A0A9J5XEM5"/>
<dbReference type="EMBL" id="JACXVP010000009">
    <property type="protein sequence ID" value="KAG5585654.1"/>
    <property type="molecule type" value="Genomic_DNA"/>
</dbReference>
<gene>
    <name evidence="1" type="ORF">H5410_046088</name>
</gene>
<accession>A0A9J5XEM5</accession>
<evidence type="ECO:0000313" key="2">
    <source>
        <dbReference type="Proteomes" id="UP000824120"/>
    </source>
</evidence>